<evidence type="ECO:0000256" key="5">
    <source>
        <dbReference type="ARBA" id="ARBA00022728"/>
    </source>
</evidence>
<accession>A0A1D8PRK3</accession>
<sequence>MSRLEKLKEKRREGQKPQQERKSVKTTPSEPRSHMDYTIEETENWHKKQRVDGSENVDKLAESTYYKDISAIKVDLQAYREGKAADPTELTTILAANTERKTKRKRHAKDADADSYINEKNKQFNMKLNRQK</sequence>
<evidence type="ECO:0000256" key="1">
    <source>
        <dbReference type="ARBA" id="ARBA00004123"/>
    </source>
</evidence>
<gene>
    <name evidence="10" type="primary">SYF2</name>
    <name evidence="11" type="ordered locus">CAALFM_C704290WA</name>
    <name evidence="10" type="ordered locus">orf19.7139</name>
</gene>
<feature type="compositionally biased region" description="Polar residues" evidence="9">
    <location>
        <begin position="123"/>
        <end position="132"/>
    </location>
</feature>
<reference evidence="11 12" key="2">
    <citation type="journal article" date="2007" name="Genome Biol.">
        <title>Assembly of the Candida albicans genome into sixteen supercontigs aligned on the eight chromosomes.</title>
        <authorList>
            <person name="van het Hoog M."/>
            <person name="Rast T.J."/>
            <person name="Martchenko M."/>
            <person name="Grindle S."/>
            <person name="Dignard D."/>
            <person name="Hogues H."/>
            <person name="Cuomo C."/>
            <person name="Berriman M."/>
            <person name="Scherer S."/>
            <person name="Magee B.B."/>
            <person name="Whiteway M."/>
            <person name="Chibana H."/>
            <person name="Nantel A."/>
            <person name="Magee P.T."/>
        </authorList>
    </citation>
    <scope>GENOME REANNOTATION</scope>
    <source>
        <strain evidence="12">SC5314 / ATCC MYA-2876</strain>
    </source>
</reference>
<evidence type="ECO:0000256" key="4">
    <source>
        <dbReference type="ARBA" id="ARBA00022664"/>
    </source>
</evidence>
<reference evidence="11 12" key="3">
    <citation type="journal article" date="2013" name="Genome Biol.">
        <title>Assembly of a phased diploid Candida albicans genome facilitates allele-specific measurements and provides a simple model for repeat and indel structure.</title>
        <authorList>
            <person name="Muzzey D."/>
            <person name="Schwartz K."/>
            <person name="Weissman J.S."/>
            <person name="Sherlock G."/>
        </authorList>
    </citation>
    <scope>NUCLEOTIDE SEQUENCE [LARGE SCALE GENOMIC DNA]</scope>
    <source>
        <strain evidence="12">SC5314 / ATCC MYA-2876</strain>
    </source>
</reference>
<dbReference type="EMBL" id="CP017629">
    <property type="protein sequence ID" value="AOW30766.1"/>
    <property type="molecule type" value="Genomic_DNA"/>
</dbReference>
<evidence type="ECO:0000256" key="6">
    <source>
        <dbReference type="ARBA" id="ARBA00023187"/>
    </source>
</evidence>
<dbReference type="Pfam" id="PF08231">
    <property type="entry name" value="SYF2"/>
    <property type="match status" value="2"/>
</dbReference>
<dbReference type="RefSeq" id="XP_715188.1">
    <property type="nucleotide sequence ID" value="XM_710095.1"/>
</dbReference>
<evidence type="ECO:0000313" key="12">
    <source>
        <dbReference type="Proteomes" id="UP000000559"/>
    </source>
</evidence>
<dbReference type="GO" id="GO:0000398">
    <property type="term" value="P:mRNA splicing, via spliceosome"/>
    <property type="evidence" value="ECO:0007669"/>
    <property type="project" value="UniProtKB-UniRule"/>
</dbReference>
<dbReference type="STRING" id="237561.A0A1D8PRK3"/>
<evidence type="ECO:0000256" key="9">
    <source>
        <dbReference type="SAM" id="MobiDB-lite"/>
    </source>
</evidence>
<comment type="function">
    <text evidence="8">Involved in pre-mRNA splicing.</text>
</comment>
<feature type="region of interest" description="Disordered" evidence="9">
    <location>
        <begin position="101"/>
        <end position="132"/>
    </location>
</feature>
<name>A0A1D8PRK3_CANAL</name>
<dbReference type="GO" id="GO:0005681">
    <property type="term" value="C:spliceosomal complex"/>
    <property type="evidence" value="ECO:0007669"/>
    <property type="project" value="UniProtKB-KW"/>
</dbReference>
<reference evidence="11 12" key="1">
    <citation type="journal article" date="2004" name="Proc. Natl. Acad. Sci. U.S.A.">
        <title>The diploid genome sequence of Candida albicans.</title>
        <authorList>
            <person name="Jones T."/>
            <person name="Federspiel N.A."/>
            <person name="Chibana H."/>
            <person name="Dungan J."/>
            <person name="Kalman S."/>
            <person name="Magee B.B."/>
            <person name="Newport G."/>
            <person name="Thorstenson Y.R."/>
            <person name="Agabian N."/>
            <person name="Magee P.T."/>
            <person name="Davis R.W."/>
            <person name="Scherer S."/>
        </authorList>
    </citation>
    <scope>NUCLEOTIDE SEQUENCE [LARGE SCALE GENOMIC DNA]</scope>
    <source>
        <strain evidence="12">SC5314 / ATCC MYA-2876</strain>
    </source>
</reference>
<evidence type="ECO:0000313" key="11">
    <source>
        <dbReference type="EMBL" id="AOW30766.1"/>
    </source>
</evidence>
<dbReference type="VEuPathDB" id="FungiDB:C7_04290W_A"/>
<dbReference type="SMR" id="A0A1D8PRK3"/>
<dbReference type="OMA" id="QFNMKLN"/>
<feature type="region of interest" description="Disordered" evidence="9">
    <location>
        <begin position="1"/>
        <end position="37"/>
    </location>
</feature>
<dbReference type="GeneID" id="3643172"/>
<dbReference type="InterPro" id="IPR013260">
    <property type="entry name" value="mRNA_splic_SYF2"/>
</dbReference>
<dbReference type="eggNOG" id="KOG2609">
    <property type="taxonomic scope" value="Eukaryota"/>
</dbReference>
<evidence type="ECO:0000256" key="3">
    <source>
        <dbReference type="ARBA" id="ARBA00014745"/>
    </source>
</evidence>
<dbReference type="Proteomes" id="UP000000559">
    <property type="component" value="Chromosome 7"/>
</dbReference>
<dbReference type="AlphaFoldDB" id="A0A1D8PRK3"/>
<keyword evidence="6 8" id="KW-0508">mRNA splicing</keyword>
<feature type="compositionally biased region" description="Basic and acidic residues" evidence="9">
    <location>
        <begin position="109"/>
        <end position="122"/>
    </location>
</feature>
<keyword evidence="12" id="KW-1185">Reference proteome</keyword>
<organism evidence="11 12">
    <name type="scientific">Candida albicans (strain SC5314 / ATCC MYA-2876)</name>
    <name type="common">Yeast</name>
    <dbReference type="NCBI Taxonomy" id="237561"/>
    <lineage>
        <taxon>Eukaryota</taxon>
        <taxon>Fungi</taxon>
        <taxon>Dikarya</taxon>
        <taxon>Ascomycota</taxon>
        <taxon>Saccharomycotina</taxon>
        <taxon>Pichiomycetes</taxon>
        <taxon>Debaryomycetaceae</taxon>
        <taxon>Candida/Lodderomyces clade</taxon>
        <taxon>Candida</taxon>
    </lineage>
</organism>
<keyword evidence="4 8" id="KW-0507">mRNA processing</keyword>
<comment type="subunit">
    <text evidence="8">May be part of a spliceosome complex.</text>
</comment>
<keyword evidence="7 8" id="KW-0539">Nucleus</keyword>
<dbReference type="OrthoDB" id="199717at2759"/>
<dbReference type="GO" id="GO:0044180">
    <property type="term" value="P:filamentous growth of a unicellular organism"/>
    <property type="evidence" value="ECO:0000315"/>
    <property type="project" value="CGD"/>
</dbReference>
<keyword evidence="5 8" id="KW-0747">Spliceosome</keyword>
<evidence type="ECO:0000313" key="10">
    <source>
        <dbReference type="CGD" id="CAL0000182244"/>
    </source>
</evidence>
<dbReference type="CGD" id="CAL0000182244">
    <property type="gene designation" value="SYF2"/>
</dbReference>
<feature type="compositionally biased region" description="Basic and acidic residues" evidence="9">
    <location>
        <begin position="1"/>
        <end position="23"/>
    </location>
</feature>
<protein>
    <recommendedName>
        <fullName evidence="3 8">Pre-mRNA-splicing factor SYF2</fullName>
    </recommendedName>
</protein>
<evidence type="ECO:0000256" key="7">
    <source>
        <dbReference type="ARBA" id="ARBA00023242"/>
    </source>
</evidence>
<evidence type="ECO:0000256" key="2">
    <source>
        <dbReference type="ARBA" id="ARBA00010028"/>
    </source>
</evidence>
<evidence type="ECO:0000256" key="8">
    <source>
        <dbReference type="RuleBase" id="RU367148"/>
    </source>
</evidence>
<comment type="similarity">
    <text evidence="2 8">Belongs to the SYF2 family.</text>
</comment>
<comment type="subcellular location">
    <subcellularLocation>
        <location evidence="1 8">Nucleus</location>
    </subcellularLocation>
</comment>
<proteinExistence type="inferred from homology"/>
<dbReference type="KEGG" id="cal:CAALFM_C704290WA"/>
<dbReference type="InParanoid" id="A0A1D8PRK3"/>